<dbReference type="EMBL" id="GG704914">
    <property type="protein sequence ID" value="KJF61112.1"/>
    <property type="molecule type" value="Genomic_DNA"/>
</dbReference>
<dbReference type="VEuPathDB" id="FungiDB:CIMG_13430"/>
<accession>A0A0D8JUZ4</accession>
<dbReference type="AlphaFoldDB" id="A0A0D8JUZ4"/>
<dbReference type="InParanoid" id="A0A0D8JUZ4"/>
<dbReference type="GeneID" id="24165057"/>
<gene>
    <name evidence="1" type="ORF">CIMG_13430</name>
</gene>
<proteinExistence type="predicted"/>
<organism evidence="1 2">
    <name type="scientific">Coccidioides immitis (strain RS)</name>
    <name type="common">Valley fever fungus</name>
    <dbReference type="NCBI Taxonomy" id="246410"/>
    <lineage>
        <taxon>Eukaryota</taxon>
        <taxon>Fungi</taxon>
        <taxon>Dikarya</taxon>
        <taxon>Ascomycota</taxon>
        <taxon>Pezizomycotina</taxon>
        <taxon>Eurotiomycetes</taxon>
        <taxon>Eurotiomycetidae</taxon>
        <taxon>Onygenales</taxon>
        <taxon>Onygenaceae</taxon>
        <taxon>Coccidioides</taxon>
    </lineage>
</organism>
<evidence type="ECO:0000313" key="1">
    <source>
        <dbReference type="EMBL" id="KJF61112.1"/>
    </source>
</evidence>
<evidence type="ECO:0000313" key="2">
    <source>
        <dbReference type="Proteomes" id="UP000001261"/>
    </source>
</evidence>
<keyword evidence="2" id="KW-1185">Reference proteome</keyword>
<name>A0A0D8JUZ4_COCIM</name>
<protein>
    <submittedName>
        <fullName evidence="1">Uncharacterized protein</fullName>
    </submittedName>
</protein>
<dbReference type="RefSeq" id="XP_004446169.1">
    <property type="nucleotide sequence ID" value="XM_004446112.1"/>
</dbReference>
<sequence>MLIRSNRFETDPSQLSFEFTSTLANPSSQSEAPKHYSERITAISAHQILQDLDNNNKFIISSESNEEISQHKCKESVMAVHSASKLRLQTYILNRKELLNHLAHIHRNYYNISSVKINNNIYLWFHLANRPARAEDALSIYKFKH</sequence>
<dbReference type="KEGG" id="cim:CIMG_13430"/>
<reference evidence="2" key="2">
    <citation type="journal article" date="2010" name="Genome Res.">
        <title>Population genomic sequencing of Coccidioides fungi reveals recent hybridization and transposon control.</title>
        <authorList>
            <person name="Neafsey D.E."/>
            <person name="Barker B.M."/>
            <person name="Sharpton T.J."/>
            <person name="Stajich J.E."/>
            <person name="Park D.J."/>
            <person name="Whiston E."/>
            <person name="Hung C.-Y."/>
            <person name="McMahan C."/>
            <person name="White J."/>
            <person name="Sykes S."/>
            <person name="Heiman D."/>
            <person name="Young S."/>
            <person name="Zeng Q."/>
            <person name="Abouelleil A."/>
            <person name="Aftuck L."/>
            <person name="Bessette D."/>
            <person name="Brown A."/>
            <person name="FitzGerald M."/>
            <person name="Lui A."/>
            <person name="Macdonald J.P."/>
            <person name="Priest M."/>
            <person name="Orbach M.J."/>
            <person name="Galgiani J.N."/>
            <person name="Kirkland T.N."/>
            <person name="Cole G.T."/>
            <person name="Birren B.W."/>
            <person name="Henn M.R."/>
            <person name="Taylor J.W."/>
            <person name="Rounsley S.D."/>
        </authorList>
    </citation>
    <scope>GENOME REANNOTATION</scope>
    <source>
        <strain evidence="2">RS</strain>
    </source>
</reference>
<dbReference type="OrthoDB" id="3504560at2759"/>
<reference evidence="2" key="1">
    <citation type="journal article" date="2009" name="Genome Res.">
        <title>Comparative genomic analyses of the human fungal pathogens Coccidioides and their relatives.</title>
        <authorList>
            <person name="Sharpton T.J."/>
            <person name="Stajich J.E."/>
            <person name="Rounsley S.D."/>
            <person name="Gardner M.J."/>
            <person name="Wortman J.R."/>
            <person name="Jordar V.S."/>
            <person name="Maiti R."/>
            <person name="Kodira C.D."/>
            <person name="Neafsey D.E."/>
            <person name="Zeng Q."/>
            <person name="Hung C.-Y."/>
            <person name="McMahan C."/>
            <person name="Muszewska A."/>
            <person name="Grynberg M."/>
            <person name="Mandel M.A."/>
            <person name="Kellner E.M."/>
            <person name="Barker B.M."/>
            <person name="Galgiani J.N."/>
            <person name="Orbach M.J."/>
            <person name="Kirkland T.N."/>
            <person name="Cole G.T."/>
            <person name="Henn M.R."/>
            <person name="Birren B.W."/>
            <person name="Taylor J.W."/>
        </authorList>
    </citation>
    <scope>NUCLEOTIDE SEQUENCE [LARGE SCALE GENOMIC DNA]</scope>
    <source>
        <strain evidence="2">RS</strain>
    </source>
</reference>
<dbReference type="Proteomes" id="UP000001261">
    <property type="component" value="Unassembled WGS sequence"/>
</dbReference>